<accession>A0A0P1ACM9</accession>
<name>A0A0P1ACM9_PLAHL</name>
<dbReference type="EMBL" id="CCYD01000321">
    <property type="protein sequence ID" value="CEG38248.1"/>
    <property type="molecule type" value="Genomic_DNA"/>
</dbReference>
<dbReference type="RefSeq" id="XP_024574617.1">
    <property type="nucleotide sequence ID" value="XM_024723663.1"/>
</dbReference>
<dbReference type="GeneID" id="36403388"/>
<evidence type="ECO:0000313" key="1">
    <source>
        <dbReference type="EMBL" id="CEG38248.1"/>
    </source>
</evidence>
<protein>
    <submittedName>
        <fullName evidence="1">Uncharacterized protein</fullName>
    </submittedName>
</protein>
<proteinExistence type="predicted"/>
<organism evidence="1 2">
    <name type="scientific">Plasmopara halstedii</name>
    <name type="common">Downy mildew of sunflower</name>
    <dbReference type="NCBI Taxonomy" id="4781"/>
    <lineage>
        <taxon>Eukaryota</taxon>
        <taxon>Sar</taxon>
        <taxon>Stramenopiles</taxon>
        <taxon>Oomycota</taxon>
        <taxon>Peronosporomycetes</taxon>
        <taxon>Peronosporales</taxon>
        <taxon>Peronosporaceae</taxon>
        <taxon>Plasmopara</taxon>
    </lineage>
</organism>
<reference evidence="2" key="1">
    <citation type="submission" date="2014-09" db="EMBL/GenBank/DDBJ databases">
        <authorList>
            <person name="Sharma Rahul"/>
            <person name="Thines Marco"/>
        </authorList>
    </citation>
    <scope>NUCLEOTIDE SEQUENCE [LARGE SCALE GENOMIC DNA]</scope>
</reference>
<sequence length="50" mass="5954">MVPVTSGKSAEEIQAEYNSRRVHQVNFDSISRYFWKLTESYLIRTYDTHV</sequence>
<dbReference type="AlphaFoldDB" id="A0A0P1ACM9"/>
<evidence type="ECO:0000313" key="2">
    <source>
        <dbReference type="Proteomes" id="UP000054928"/>
    </source>
</evidence>
<keyword evidence="2" id="KW-1185">Reference proteome</keyword>
<dbReference type="Proteomes" id="UP000054928">
    <property type="component" value="Unassembled WGS sequence"/>
</dbReference>